<dbReference type="STRING" id="1817863.A2Y62_15890"/>
<evidence type="ECO:0000313" key="2">
    <source>
        <dbReference type="EMBL" id="OGF66422.1"/>
    </source>
</evidence>
<keyword evidence="1" id="KW-1133">Transmembrane helix</keyword>
<feature type="transmembrane region" description="Helical" evidence="1">
    <location>
        <begin position="64"/>
        <end position="82"/>
    </location>
</feature>
<keyword evidence="1" id="KW-0472">Membrane</keyword>
<dbReference type="Proteomes" id="UP000178943">
    <property type="component" value="Unassembled WGS sequence"/>
</dbReference>
<keyword evidence="1" id="KW-0812">Transmembrane</keyword>
<reference evidence="2 3" key="1">
    <citation type="journal article" date="2016" name="Nat. Commun.">
        <title>Thousands of microbial genomes shed light on interconnected biogeochemical processes in an aquifer system.</title>
        <authorList>
            <person name="Anantharaman K."/>
            <person name="Brown C.T."/>
            <person name="Hug L.A."/>
            <person name="Sharon I."/>
            <person name="Castelle C.J."/>
            <person name="Probst A.J."/>
            <person name="Thomas B.C."/>
            <person name="Singh A."/>
            <person name="Wilkins M.J."/>
            <person name="Karaoz U."/>
            <person name="Brodie E.L."/>
            <person name="Williams K.H."/>
            <person name="Hubbard S.S."/>
            <person name="Banfield J.F."/>
        </authorList>
    </citation>
    <scope>NUCLEOTIDE SEQUENCE [LARGE SCALE GENOMIC DNA]</scope>
</reference>
<accession>A0A1F5VSG9</accession>
<dbReference type="EMBL" id="MFGW01000092">
    <property type="protein sequence ID" value="OGF66422.1"/>
    <property type="molecule type" value="Genomic_DNA"/>
</dbReference>
<sequence>MELFFLSSNLLGIQFFGRFFIIGLAISIIGLIFFLRYIIVSLTISVQRILHPLPWYSESLAKKYLLALLFLVISLIGLAWMYTGYLLQNYQPVEKAVIAGIVEVQKEKEGEFIVKFISSYDNFPEQNISKGLQGDQWALGGVFLDFPSFLKYMGLNSCHQPIDFVAKDLKVMYRPDLEYMEMLSRKPDLLWSTIFKIQSILKFNVAEFRLTPFHKAKTGNYEIYAGKSGYIIQMVGKKVQ</sequence>
<evidence type="ECO:0000256" key="1">
    <source>
        <dbReference type="SAM" id="Phobius"/>
    </source>
</evidence>
<name>A0A1F5VSG9_9BACT</name>
<feature type="transmembrane region" description="Helical" evidence="1">
    <location>
        <begin position="20"/>
        <end position="44"/>
    </location>
</feature>
<gene>
    <name evidence="2" type="ORF">A2Y62_15890</name>
</gene>
<comment type="caution">
    <text evidence="2">The sequence shown here is derived from an EMBL/GenBank/DDBJ whole genome shotgun (WGS) entry which is preliminary data.</text>
</comment>
<dbReference type="AlphaFoldDB" id="A0A1F5VSG9"/>
<organism evidence="2 3">
    <name type="scientific">Candidatus Fischerbacteria bacterium RBG_13_37_8</name>
    <dbReference type="NCBI Taxonomy" id="1817863"/>
    <lineage>
        <taxon>Bacteria</taxon>
        <taxon>Candidatus Fischeribacteriota</taxon>
    </lineage>
</organism>
<proteinExistence type="predicted"/>
<evidence type="ECO:0000313" key="3">
    <source>
        <dbReference type="Proteomes" id="UP000178943"/>
    </source>
</evidence>
<protein>
    <submittedName>
        <fullName evidence="2">Uncharacterized protein</fullName>
    </submittedName>
</protein>